<dbReference type="AlphaFoldDB" id="A0A1H9VTK7"/>
<feature type="transmembrane region" description="Helical" evidence="7">
    <location>
        <begin position="114"/>
        <end position="133"/>
    </location>
</feature>
<dbReference type="PANTHER" id="PTHR30213:SF0">
    <property type="entry name" value="UPF0761 MEMBRANE PROTEIN YIHY"/>
    <property type="match status" value="1"/>
</dbReference>
<dbReference type="STRING" id="641238.SAMN04490244_10883"/>
<comment type="subcellular location">
    <subcellularLocation>
        <location evidence="1 7">Cell membrane</location>
        <topology evidence="1 7">Multi-pass membrane protein</topology>
    </subcellularLocation>
</comment>
<name>A0A1H9VTK7_9RHOB</name>
<dbReference type="Proteomes" id="UP000198885">
    <property type="component" value="Unassembled WGS sequence"/>
</dbReference>
<evidence type="ECO:0000256" key="3">
    <source>
        <dbReference type="ARBA" id="ARBA00022519"/>
    </source>
</evidence>
<dbReference type="NCBIfam" id="TIGR00765">
    <property type="entry name" value="yihY_not_rbn"/>
    <property type="match status" value="1"/>
</dbReference>
<keyword evidence="5 7" id="KW-1133">Transmembrane helix</keyword>
<dbReference type="HAMAP" id="MF_00672">
    <property type="entry name" value="UPF0761"/>
    <property type="match status" value="1"/>
</dbReference>
<keyword evidence="3" id="KW-0997">Cell inner membrane</keyword>
<feature type="transmembrane region" description="Helical" evidence="7">
    <location>
        <begin position="154"/>
        <end position="172"/>
    </location>
</feature>
<dbReference type="InterPro" id="IPR017039">
    <property type="entry name" value="Virul_fac_BrkB"/>
</dbReference>
<feature type="transmembrane region" description="Helical" evidence="7">
    <location>
        <begin position="232"/>
        <end position="250"/>
    </location>
</feature>
<evidence type="ECO:0000256" key="1">
    <source>
        <dbReference type="ARBA" id="ARBA00004651"/>
    </source>
</evidence>
<protein>
    <recommendedName>
        <fullName evidence="7">UPF0761 membrane protein SAMN04490244_10883</fullName>
    </recommendedName>
</protein>
<evidence type="ECO:0000256" key="7">
    <source>
        <dbReference type="HAMAP-Rule" id="MF_00672"/>
    </source>
</evidence>
<dbReference type="InterPro" id="IPR023679">
    <property type="entry name" value="UPF0761_bac"/>
</dbReference>
<feature type="transmembrane region" description="Helical" evidence="7">
    <location>
        <begin position="262"/>
        <end position="290"/>
    </location>
</feature>
<accession>A0A1H9VTK7</accession>
<feature type="transmembrane region" description="Helical" evidence="7">
    <location>
        <begin position="57"/>
        <end position="77"/>
    </location>
</feature>
<keyword evidence="10" id="KW-1185">Reference proteome</keyword>
<evidence type="ECO:0000313" key="9">
    <source>
        <dbReference type="EMBL" id="SES24912.1"/>
    </source>
</evidence>
<evidence type="ECO:0000256" key="5">
    <source>
        <dbReference type="ARBA" id="ARBA00022989"/>
    </source>
</evidence>
<dbReference type="Pfam" id="PF03631">
    <property type="entry name" value="Virul_fac_BrkB"/>
    <property type="match status" value="1"/>
</dbReference>
<keyword evidence="4 7" id="KW-0812">Transmembrane</keyword>
<organism evidence="9 10">
    <name type="scientific">Tranquillimonas rosea</name>
    <dbReference type="NCBI Taxonomy" id="641238"/>
    <lineage>
        <taxon>Bacteria</taxon>
        <taxon>Pseudomonadati</taxon>
        <taxon>Pseudomonadota</taxon>
        <taxon>Alphaproteobacteria</taxon>
        <taxon>Rhodobacterales</taxon>
        <taxon>Roseobacteraceae</taxon>
        <taxon>Tranquillimonas</taxon>
    </lineage>
</organism>
<gene>
    <name evidence="9" type="ORF">SAMN04490244_10883</name>
</gene>
<evidence type="ECO:0000256" key="2">
    <source>
        <dbReference type="ARBA" id="ARBA00022475"/>
    </source>
</evidence>
<evidence type="ECO:0000313" key="10">
    <source>
        <dbReference type="Proteomes" id="UP000198885"/>
    </source>
</evidence>
<feature type="region of interest" description="Disordered" evidence="8">
    <location>
        <begin position="440"/>
        <end position="461"/>
    </location>
</feature>
<sequence length="461" mass="49782">MRFSHDMTEDSPTLAARLRDKLPPIVLQVGSFVKFAVQRFFNDGLSQAAGALTYSTLLALVPLLVITFAVLSGFAAFDDARTQIEDVFFRALVPEAGAEVERYLTDFAGNATNLTAVGTVALAVTAVLLLSTIETTLNQVWHVERPRPFAVRMLIFWTILTLGPLLLGASFAQTSTTLTTIQTWGAGDKSLYGLEESFGFLSWLFGLLLQILAFTLLYMLVPARPVRLREAAIGGVISGLSFEVLSWGFNSFLTSGSTYETIYGAVAVIPIFLVWVYASWTVIIIGAVFAASFPDWWKSRDSVPGFDLRPAERLEVAVAVLSVLAERARIGGTISMGRLQEVVPLEAREEIMETLIRKDWIVATETEGIVLARDLHTATLTDLAVDLGLSLGSQGPHREAQERLNLIEACTGALPDMLTELDRAEASVLDRDIASVLAGTRGAGETGAEAPTGGRPPGTAS</sequence>
<keyword evidence="2 7" id="KW-1003">Cell membrane</keyword>
<dbReference type="EMBL" id="FOGU01000008">
    <property type="protein sequence ID" value="SES24912.1"/>
    <property type="molecule type" value="Genomic_DNA"/>
</dbReference>
<feature type="transmembrane region" description="Helical" evidence="7">
    <location>
        <begin position="200"/>
        <end position="220"/>
    </location>
</feature>
<comment type="similarity">
    <text evidence="7">Belongs to the UPF0761 family.</text>
</comment>
<dbReference type="PANTHER" id="PTHR30213">
    <property type="entry name" value="INNER MEMBRANE PROTEIN YHJD"/>
    <property type="match status" value="1"/>
</dbReference>
<reference evidence="9 10" key="1">
    <citation type="submission" date="2016-10" db="EMBL/GenBank/DDBJ databases">
        <authorList>
            <person name="de Groot N.N."/>
        </authorList>
    </citation>
    <scope>NUCLEOTIDE SEQUENCE [LARGE SCALE GENOMIC DNA]</scope>
    <source>
        <strain evidence="9 10">DSM 23042</strain>
    </source>
</reference>
<dbReference type="OrthoDB" id="8477159at2"/>
<dbReference type="GO" id="GO:0005886">
    <property type="term" value="C:plasma membrane"/>
    <property type="evidence" value="ECO:0007669"/>
    <property type="project" value="UniProtKB-SubCell"/>
</dbReference>
<evidence type="ECO:0000256" key="6">
    <source>
        <dbReference type="ARBA" id="ARBA00023136"/>
    </source>
</evidence>
<proteinExistence type="inferred from homology"/>
<evidence type="ECO:0000256" key="4">
    <source>
        <dbReference type="ARBA" id="ARBA00022692"/>
    </source>
</evidence>
<keyword evidence="6 7" id="KW-0472">Membrane</keyword>
<evidence type="ECO:0000256" key="8">
    <source>
        <dbReference type="SAM" id="MobiDB-lite"/>
    </source>
</evidence>